<comment type="caution">
    <text evidence="1">The sequence shown here is derived from an EMBL/GenBank/DDBJ whole genome shotgun (WGS) entry which is preliminary data.</text>
</comment>
<dbReference type="Proteomes" id="UP000796104">
    <property type="component" value="Unassembled WGS sequence"/>
</dbReference>
<protein>
    <submittedName>
        <fullName evidence="1">Uncharacterized protein</fullName>
    </submittedName>
</protein>
<evidence type="ECO:0000313" key="2">
    <source>
        <dbReference type="Proteomes" id="UP000796104"/>
    </source>
</evidence>
<evidence type="ECO:0000313" key="1">
    <source>
        <dbReference type="EMBL" id="TND51835.1"/>
    </source>
</evidence>
<accession>A0AAX2UPP1</accession>
<dbReference type="EMBL" id="PDXJ01000026">
    <property type="protein sequence ID" value="TND51835.1"/>
    <property type="molecule type" value="Genomic_DNA"/>
</dbReference>
<gene>
    <name evidence="1" type="ORF">CF123_18370</name>
</gene>
<dbReference type="RefSeq" id="WP_139495285.1">
    <property type="nucleotide sequence ID" value="NZ_AP027934.1"/>
</dbReference>
<sequence>MSTHDIRIDYEGETGEDCTKVLVSAVSHADALAMLGQRWDENSLVSALYDFICDEVGQADIYICETSEPMEAA</sequence>
<organism evidence="1 2">
    <name type="scientific">Aeromonas veronii</name>
    <dbReference type="NCBI Taxonomy" id="654"/>
    <lineage>
        <taxon>Bacteria</taxon>
        <taxon>Pseudomonadati</taxon>
        <taxon>Pseudomonadota</taxon>
        <taxon>Gammaproteobacteria</taxon>
        <taxon>Aeromonadales</taxon>
        <taxon>Aeromonadaceae</taxon>
        <taxon>Aeromonas</taxon>
    </lineage>
</organism>
<proteinExistence type="predicted"/>
<dbReference type="AlphaFoldDB" id="A0AAX2UPP1"/>
<reference evidence="1" key="2">
    <citation type="journal article" date="2019" name="PLoS ONE">
        <title>Identification and characterization of putative Aeromonas spp. T3SS effectors.</title>
        <authorList>
            <person name="Rangel L.T."/>
            <person name="Marden J."/>
            <person name="Colston S."/>
            <person name="Setubal J.C."/>
            <person name="Graf J."/>
            <person name="Gogarten J.P."/>
        </authorList>
    </citation>
    <scope>NUCLEOTIDE SEQUENCE</scope>
    <source>
        <strain evidence="1">BAQ071013-135</strain>
    </source>
</reference>
<name>A0AAX2UPP1_AERVE</name>
<reference evidence="1" key="1">
    <citation type="submission" date="2017-10" db="EMBL/GenBank/DDBJ databases">
        <authorList>
            <person name="Colston S.M."/>
            <person name="Graf J."/>
        </authorList>
    </citation>
    <scope>NUCLEOTIDE SEQUENCE</scope>
    <source>
        <strain evidence="1">BAQ071013-135</strain>
    </source>
</reference>